<dbReference type="GO" id="GO:0015035">
    <property type="term" value="F:protein-disulfide reductase activity"/>
    <property type="evidence" value="ECO:0007669"/>
    <property type="project" value="TreeGrafter"/>
</dbReference>
<accession>A0A8J6U7Z5</accession>
<dbReference type="PANTHER" id="PTHR32234">
    <property type="entry name" value="THIOL:DISULFIDE INTERCHANGE PROTEIN DSBD"/>
    <property type="match status" value="1"/>
</dbReference>
<dbReference type="Proteomes" id="UP000600588">
    <property type="component" value="Unassembled WGS sequence"/>
</dbReference>
<dbReference type="InterPro" id="IPR036249">
    <property type="entry name" value="Thioredoxin-like_sf"/>
</dbReference>
<reference evidence="2 3" key="1">
    <citation type="submission" date="2020-09" db="EMBL/GenBank/DDBJ databases">
        <title>TT11 complete genome.</title>
        <authorList>
            <person name="Wu Z."/>
        </authorList>
    </citation>
    <scope>NUCLEOTIDE SEQUENCE [LARGE SCALE GENOMIC DNA]</scope>
    <source>
        <strain evidence="2 3">TT11</strain>
    </source>
</reference>
<keyword evidence="3" id="KW-1185">Reference proteome</keyword>
<dbReference type="Gene3D" id="3.40.30.10">
    <property type="entry name" value="Glutaredoxin"/>
    <property type="match status" value="1"/>
</dbReference>
<name>A0A8J6U7Z5_9FLAO</name>
<dbReference type="RefSeq" id="WP_188228437.1">
    <property type="nucleotide sequence ID" value="NZ_JACVXB010000001.1"/>
</dbReference>
<dbReference type="PANTHER" id="PTHR32234:SF0">
    <property type="entry name" value="THIOL:DISULFIDE INTERCHANGE PROTEIN DSBD"/>
    <property type="match status" value="1"/>
</dbReference>
<evidence type="ECO:0000259" key="1">
    <source>
        <dbReference type="PROSITE" id="PS51352"/>
    </source>
</evidence>
<evidence type="ECO:0000313" key="3">
    <source>
        <dbReference type="Proteomes" id="UP000600588"/>
    </source>
</evidence>
<gene>
    <name evidence="2" type="ORF">ICJ83_00640</name>
</gene>
<dbReference type="AlphaFoldDB" id="A0A8J6U7Z5"/>
<evidence type="ECO:0000313" key="2">
    <source>
        <dbReference type="EMBL" id="MBD0830627.1"/>
    </source>
</evidence>
<dbReference type="GO" id="GO:0045454">
    <property type="term" value="P:cell redox homeostasis"/>
    <property type="evidence" value="ECO:0007669"/>
    <property type="project" value="TreeGrafter"/>
</dbReference>
<dbReference type="EMBL" id="JACVXB010000001">
    <property type="protein sequence ID" value="MBD0830627.1"/>
    <property type="molecule type" value="Genomic_DNA"/>
</dbReference>
<organism evidence="2 3">
    <name type="scientific">Aestuariibaculum sediminum</name>
    <dbReference type="NCBI Taxonomy" id="2770637"/>
    <lineage>
        <taxon>Bacteria</taxon>
        <taxon>Pseudomonadati</taxon>
        <taxon>Bacteroidota</taxon>
        <taxon>Flavobacteriia</taxon>
        <taxon>Flavobacteriales</taxon>
        <taxon>Flavobacteriaceae</taxon>
    </lineage>
</organism>
<protein>
    <submittedName>
        <fullName evidence="2">Thioredoxin family protein</fullName>
    </submittedName>
</protein>
<dbReference type="InterPro" id="IPR013766">
    <property type="entry name" value="Thioredoxin_domain"/>
</dbReference>
<comment type="caution">
    <text evidence="2">The sequence shown here is derived from an EMBL/GenBank/DDBJ whole genome shotgun (WGS) entry which is preliminary data.</text>
</comment>
<dbReference type="PROSITE" id="PS51352">
    <property type="entry name" value="THIOREDOXIN_2"/>
    <property type="match status" value="1"/>
</dbReference>
<dbReference type="SUPFAM" id="SSF52833">
    <property type="entry name" value="Thioredoxin-like"/>
    <property type="match status" value="1"/>
</dbReference>
<dbReference type="Pfam" id="PF13899">
    <property type="entry name" value="Thioredoxin_7"/>
    <property type="match status" value="1"/>
</dbReference>
<feature type="domain" description="Thioredoxin" evidence="1">
    <location>
        <begin position="17"/>
        <end position="138"/>
    </location>
</feature>
<sequence>MNKMKKLIYIVLAVALMPLLINAQGITFEKGSFNQALEKAKKENKLLFVDGYAVWCGPCKRMEKEVFTDERIASLVNENMISFKLDVERGEGPKLKSKYRINTLPGFVFLNGEGEVIYRLTSSMEADEFLEEVKKALEFKNDPNSLGRLAELYETNKDDETFVRRYLDKLIATKSTNYVEVLEQYLSIQTTMEVSSKDMVMFLADHMDQIVVGGLADNIIDNNIKTTEWKKYVRKDIREKYLRLPKNIIKQTTEYAIRTKDTTKLELALYDAKNSGLIRDLTEQRERLYTHYFLQTSQGDRYKALVYDDIVNVINSIDKENLRDGYLELKERRESGDLMAKSTIHHATKYSGQILSMVKPYSKFAETPEEQAEVLEWVEVANYIKPDDAFIVSDYADILYRFGQKEEALKVKERAVKLAEKEESKRAVGIKKDFELMKSRYASAL</sequence>
<proteinExistence type="predicted"/>